<organism evidence="10 13">
    <name type="scientific">Enterocloster aldenensis</name>
    <dbReference type="NCBI Taxonomy" id="358742"/>
    <lineage>
        <taxon>Bacteria</taxon>
        <taxon>Bacillati</taxon>
        <taxon>Bacillota</taxon>
        <taxon>Clostridia</taxon>
        <taxon>Lachnospirales</taxon>
        <taxon>Lachnospiraceae</taxon>
        <taxon>Enterocloster</taxon>
    </lineage>
</organism>
<dbReference type="Proteomes" id="UP000669239">
    <property type="component" value="Unassembled WGS sequence"/>
</dbReference>
<dbReference type="GO" id="GO:0005886">
    <property type="term" value="C:plasma membrane"/>
    <property type="evidence" value="ECO:0007669"/>
    <property type="project" value="UniProtKB-SubCell"/>
</dbReference>
<keyword evidence="6 10" id="KW-0067">ATP-binding</keyword>
<dbReference type="CDD" id="cd03215">
    <property type="entry name" value="ABC_Carb_Monos_II"/>
    <property type="match status" value="1"/>
</dbReference>
<dbReference type="GO" id="GO:0016887">
    <property type="term" value="F:ATP hydrolysis activity"/>
    <property type="evidence" value="ECO:0007669"/>
    <property type="project" value="InterPro"/>
</dbReference>
<dbReference type="PROSITE" id="PS50893">
    <property type="entry name" value="ABC_TRANSPORTER_2"/>
    <property type="match status" value="2"/>
</dbReference>
<dbReference type="Gene3D" id="3.40.50.300">
    <property type="entry name" value="P-loop containing nucleotide triphosphate hydrolases"/>
    <property type="match status" value="2"/>
</dbReference>
<comment type="caution">
    <text evidence="10">The sequence shown here is derived from an EMBL/GenBank/DDBJ whole genome shotgun (WGS) entry which is preliminary data.</text>
</comment>
<dbReference type="InterPro" id="IPR050107">
    <property type="entry name" value="ABC_carbohydrate_import_ATPase"/>
</dbReference>
<gene>
    <name evidence="11" type="ORF">G5B36_21535</name>
    <name evidence="10" type="ORF">L0N08_11590</name>
</gene>
<name>A0AAW5BRX7_9FIRM</name>
<feature type="domain" description="ABC transporter" evidence="9">
    <location>
        <begin position="7"/>
        <end position="243"/>
    </location>
</feature>
<keyword evidence="5" id="KW-0547">Nucleotide-binding</keyword>
<dbReference type="EMBL" id="JAAITT010000038">
    <property type="protein sequence ID" value="NSJ51271.1"/>
    <property type="molecule type" value="Genomic_DNA"/>
</dbReference>
<dbReference type="Proteomes" id="UP001299608">
    <property type="component" value="Unassembled WGS sequence"/>
</dbReference>
<dbReference type="AlphaFoldDB" id="A0AAW5BRX7"/>
<evidence type="ECO:0000259" key="9">
    <source>
        <dbReference type="PROSITE" id="PS50893"/>
    </source>
</evidence>
<sequence length="502" mass="55741">MEKNFLLEMKNIKKSFAGVNALKGVNFHVRKGEIHALMGENGAGKSTLIKILTGVYQADEGEIRMDGQKVHITDVQKAQKAGISPVYQELNMIPYLSVAENIFLGQYPRNKSGNIEWDKMYAAAEKILGDLDLDIDVREQLNGFGTATQQMISIARAASRECRLLVLDEPTSSLDCNEVSQLFKIVNKLKEKGVSVIFITHRLDEVFELTESITILKDGEYVGTFSTAGMTKEELVTRMVGRKVVEGSRTRAVREMRGDYFIEVEHLAKFPKVRDVSFGIKPGEILGIAGLLGSGRTETAQLLFGFSRMDAGVIKINGKDTVIASPKDAISKGMAFCTENRREEGIIPYMSVKNNIVVSSMKKISRGIVINKKQRNKVVGSYINTLKIKTPNDRQRIRFLSGGNQQKVILARWMATDPKLIILDEPTRGIDVGAKQEVEKLVLDFAEQGISVIYISSELSELVRNCDRIIVLRDGRNVGELSGDEIKEKSIMAMIAAESEEG</sequence>
<dbReference type="PANTHER" id="PTHR43790:SF9">
    <property type="entry name" value="GALACTOFURANOSE TRANSPORTER ATP-BINDING PROTEIN YTFR"/>
    <property type="match status" value="1"/>
</dbReference>
<dbReference type="InterPro" id="IPR003439">
    <property type="entry name" value="ABC_transporter-like_ATP-bd"/>
</dbReference>
<keyword evidence="12" id="KW-1185">Reference proteome</keyword>
<dbReference type="PANTHER" id="PTHR43790">
    <property type="entry name" value="CARBOHYDRATE TRANSPORT ATP-BINDING PROTEIN MG119-RELATED"/>
    <property type="match status" value="1"/>
</dbReference>
<dbReference type="GeneID" id="97209172"/>
<dbReference type="SMART" id="SM00382">
    <property type="entry name" value="AAA"/>
    <property type="match status" value="2"/>
</dbReference>
<reference evidence="11 12" key="1">
    <citation type="journal article" date="2020" name="Cell Host Microbe">
        <title>Functional and Genomic Variation between Human-Derived Isolates of Lachnospiraceae Reveals Inter- and Intra-Species Diversity.</title>
        <authorList>
            <person name="Sorbara M.T."/>
            <person name="Littmann E.R."/>
            <person name="Fontana E."/>
            <person name="Moody T.U."/>
            <person name="Kohout C.E."/>
            <person name="Gjonbalaj M."/>
            <person name="Eaton V."/>
            <person name="Seok R."/>
            <person name="Leiner I.M."/>
            <person name="Pamer E.G."/>
        </authorList>
    </citation>
    <scope>NUCLEOTIDE SEQUENCE [LARGE SCALE GENOMIC DNA]</scope>
    <source>
        <strain evidence="11 12">MSK.1.17</strain>
    </source>
</reference>
<evidence type="ECO:0000313" key="11">
    <source>
        <dbReference type="EMBL" id="NSJ51271.1"/>
    </source>
</evidence>
<reference evidence="11" key="2">
    <citation type="submission" date="2020-02" db="EMBL/GenBank/DDBJ databases">
        <authorList>
            <person name="Littmann E."/>
            <person name="Sorbara M."/>
        </authorList>
    </citation>
    <scope>NUCLEOTIDE SEQUENCE</scope>
    <source>
        <strain evidence="11">MSK.1.17</strain>
    </source>
</reference>
<dbReference type="InterPro" id="IPR003593">
    <property type="entry name" value="AAA+_ATPase"/>
</dbReference>
<keyword evidence="3" id="KW-1003">Cell membrane</keyword>
<dbReference type="EMBL" id="JAKNGE010000012">
    <property type="protein sequence ID" value="MCG4746058.1"/>
    <property type="molecule type" value="Genomic_DNA"/>
</dbReference>
<dbReference type="InterPro" id="IPR017871">
    <property type="entry name" value="ABC_transporter-like_CS"/>
</dbReference>
<evidence type="ECO:0000256" key="4">
    <source>
        <dbReference type="ARBA" id="ARBA00022737"/>
    </source>
</evidence>
<evidence type="ECO:0000256" key="6">
    <source>
        <dbReference type="ARBA" id="ARBA00022840"/>
    </source>
</evidence>
<dbReference type="RefSeq" id="WP_118708624.1">
    <property type="nucleotide sequence ID" value="NZ_BAABZL010000001.1"/>
</dbReference>
<evidence type="ECO:0000256" key="3">
    <source>
        <dbReference type="ARBA" id="ARBA00022475"/>
    </source>
</evidence>
<evidence type="ECO:0000313" key="12">
    <source>
        <dbReference type="Proteomes" id="UP000669239"/>
    </source>
</evidence>
<accession>A0AAW5BRX7</accession>
<keyword evidence="8" id="KW-0472">Membrane</keyword>
<comment type="subcellular location">
    <subcellularLocation>
        <location evidence="1">Cell membrane</location>
        <topology evidence="1">Peripheral membrane protein</topology>
    </subcellularLocation>
</comment>
<reference evidence="10" key="3">
    <citation type="submission" date="2022-01" db="EMBL/GenBank/DDBJ databases">
        <title>Collection of gut derived symbiotic bacterial strains cultured from healthy donors.</title>
        <authorList>
            <person name="Lin H."/>
            <person name="Kohout C."/>
            <person name="Waligurski E."/>
            <person name="Pamer E.G."/>
        </authorList>
    </citation>
    <scope>NUCLEOTIDE SEQUENCE</scope>
    <source>
        <strain evidence="10">DFI.6.55</strain>
    </source>
</reference>
<dbReference type="Pfam" id="PF00005">
    <property type="entry name" value="ABC_tran"/>
    <property type="match status" value="2"/>
</dbReference>
<evidence type="ECO:0000313" key="10">
    <source>
        <dbReference type="EMBL" id="MCG4746058.1"/>
    </source>
</evidence>
<feature type="domain" description="ABC transporter" evidence="9">
    <location>
        <begin position="256"/>
        <end position="499"/>
    </location>
</feature>
<dbReference type="GO" id="GO:0005524">
    <property type="term" value="F:ATP binding"/>
    <property type="evidence" value="ECO:0007669"/>
    <property type="project" value="UniProtKB-KW"/>
</dbReference>
<evidence type="ECO:0000256" key="5">
    <source>
        <dbReference type="ARBA" id="ARBA00022741"/>
    </source>
</evidence>
<evidence type="ECO:0000256" key="7">
    <source>
        <dbReference type="ARBA" id="ARBA00022967"/>
    </source>
</evidence>
<keyword evidence="4" id="KW-0677">Repeat</keyword>
<keyword evidence="2" id="KW-0813">Transport</keyword>
<evidence type="ECO:0000256" key="8">
    <source>
        <dbReference type="ARBA" id="ARBA00023136"/>
    </source>
</evidence>
<dbReference type="InterPro" id="IPR027417">
    <property type="entry name" value="P-loop_NTPase"/>
</dbReference>
<proteinExistence type="predicted"/>
<protein>
    <submittedName>
        <fullName evidence="10">Sugar ABC transporter ATP-binding protein</fullName>
    </submittedName>
</protein>
<keyword evidence="7" id="KW-1278">Translocase</keyword>
<dbReference type="PROSITE" id="PS00211">
    <property type="entry name" value="ABC_TRANSPORTER_1"/>
    <property type="match status" value="1"/>
</dbReference>
<evidence type="ECO:0000256" key="2">
    <source>
        <dbReference type="ARBA" id="ARBA00022448"/>
    </source>
</evidence>
<evidence type="ECO:0000313" key="13">
    <source>
        <dbReference type="Proteomes" id="UP001299608"/>
    </source>
</evidence>
<dbReference type="CDD" id="cd03216">
    <property type="entry name" value="ABC_Carb_Monos_I"/>
    <property type="match status" value="1"/>
</dbReference>
<dbReference type="FunFam" id="3.40.50.300:FF:000127">
    <property type="entry name" value="Ribose import ATP-binding protein RbsA"/>
    <property type="match status" value="1"/>
</dbReference>
<dbReference type="SUPFAM" id="SSF52540">
    <property type="entry name" value="P-loop containing nucleoside triphosphate hydrolases"/>
    <property type="match status" value="2"/>
</dbReference>
<evidence type="ECO:0000256" key="1">
    <source>
        <dbReference type="ARBA" id="ARBA00004202"/>
    </source>
</evidence>